<protein>
    <submittedName>
        <fullName evidence="2">Uncharacterized protein</fullName>
    </submittedName>
</protein>
<reference evidence="2 3" key="1">
    <citation type="submission" date="2018-09" db="EMBL/GenBank/DDBJ databases">
        <authorList>
            <person name="Tagini F."/>
        </authorList>
    </citation>
    <scope>NUCLEOTIDE SEQUENCE [LARGE SCALE GENOMIC DNA]</scope>
    <source>
        <strain evidence="2 3">MK136</strain>
    </source>
</reference>
<organism evidence="2 3">
    <name type="scientific">Mycobacterium attenuatum</name>
    <dbReference type="NCBI Taxonomy" id="2341086"/>
    <lineage>
        <taxon>Bacteria</taxon>
        <taxon>Bacillati</taxon>
        <taxon>Actinomycetota</taxon>
        <taxon>Actinomycetes</taxon>
        <taxon>Mycobacteriales</taxon>
        <taxon>Mycobacteriaceae</taxon>
        <taxon>Mycobacterium</taxon>
    </lineage>
</organism>
<evidence type="ECO:0000313" key="2">
    <source>
        <dbReference type="EMBL" id="VBA34643.1"/>
    </source>
</evidence>
<dbReference type="EMBL" id="UPHP01000019">
    <property type="protein sequence ID" value="VBA34643.1"/>
    <property type="molecule type" value="Genomic_DNA"/>
</dbReference>
<evidence type="ECO:0000313" key="3">
    <source>
        <dbReference type="Proteomes" id="UP000273307"/>
    </source>
</evidence>
<feature type="region of interest" description="Disordered" evidence="1">
    <location>
        <begin position="75"/>
        <end position="94"/>
    </location>
</feature>
<dbReference type="Proteomes" id="UP000273307">
    <property type="component" value="Unassembled WGS sequence"/>
</dbReference>
<gene>
    <name evidence="2" type="ORF">LAUMK136_00778</name>
</gene>
<dbReference type="AlphaFoldDB" id="A0A498PRF5"/>
<sequence length="94" mass="10447">MAMDLPVIAAPLRHTDARPSWPIHRAPYSACEHDDAEFPDGATYEVHTGGVLKVLSGNDIHLYSPSYWQEVAIDIGPPDQRDEGPGTGRRRRLQ</sequence>
<keyword evidence="3" id="KW-1185">Reference proteome</keyword>
<evidence type="ECO:0000256" key="1">
    <source>
        <dbReference type="SAM" id="MobiDB-lite"/>
    </source>
</evidence>
<name>A0A498PRF5_9MYCO</name>
<proteinExistence type="predicted"/>
<accession>A0A498PRF5</accession>